<accession>M1CLJ7</accession>
<dbReference type="InParanoid" id="M1CLJ7"/>
<proteinExistence type="predicted"/>
<protein>
    <submittedName>
        <fullName evidence="1">Uncharacterized protein</fullName>
    </submittedName>
</protein>
<organism evidence="1 2">
    <name type="scientific">Solanum tuberosum</name>
    <name type="common">Potato</name>
    <dbReference type="NCBI Taxonomy" id="4113"/>
    <lineage>
        <taxon>Eukaryota</taxon>
        <taxon>Viridiplantae</taxon>
        <taxon>Streptophyta</taxon>
        <taxon>Embryophyta</taxon>
        <taxon>Tracheophyta</taxon>
        <taxon>Spermatophyta</taxon>
        <taxon>Magnoliopsida</taxon>
        <taxon>eudicotyledons</taxon>
        <taxon>Gunneridae</taxon>
        <taxon>Pentapetalae</taxon>
        <taxon>asterids</taxon>
        <taxon>lamiids</taxon>
        <taxon>Solanales</taxon>
        <taxon>Solanaceae</taxon>
        <taxon>Solanoideae</taxon>
        <taxon>Solaneae</taxon>
        <taxon>Solanum</taxon>
    </lineage>
</organism>
<reference evidence="2" key="1">
    <citation type="journal article" date="2011" name="Nature">
        <title>Genome sequence and analysis of the tuber crop potato.</title>
        <authorList>
            <consortium name="The Potato Genome Sequencing Consortium"/>
        </authorList>
    </citation>
    <scope>NUCLEOTIDE SEQUENCE [LARGE SCALE GENOMIC DNA]</scope>
    <source>
        <strain evidence="2">cv. DM1-3 516 R44</strain>
    </source>
</reference>
<dbReference type="EnsemblPlants" id="PGSC0003DMT400070003">
    <property type="protein sequence ID" value="PGSC0003DMT400070003"/>
    <property type="gene ID" value="PGSC0003DMG400027223"/>
</dbReference>
<name>M1CLJ7_SOLTU</name>
<dbReference type="Gramene" id="PGSC0003DMT400070003">
    <property type="protein sequence ID" value="PGSC0003DMT400070003"/>
    <property type="gene ID" value="PGSC0003DMG400027223"/>
</dbReference>
<dbReference type="HOGENOM" id="CLU_2927192_0_0_1"/>
<dbReference type="Proteomes" id="UP000011115">
    <property type="component" value="Unassembled WGS sequence"/>
</dbReference>
<keyword evidence="2" id="KW-1185">Reference proteome</keyword>
<reference evidence="1" key="2">
    <citation type="submission" date="2015-06" db="UniProtKB">
        <authorList>
            <consortium name="EnsemblPlants"/>
        </authorList>
    </citation>
    <scope>IDENTIFICATION</scope>
    <source>
        <strain evidence="1">DM1-3 516 R44</strain>
    </source>
</reference>
<dbReference type="AlphaFoldDB" id="M1CLJ7"/>
<evidence type="ECO:0000313" key="2">
    <source>
        <dbReference type="Proteomes" id="UP000011115"/>
    </source>
</evidence>
<dbReference type="PaxDb" id="4113-PGSC0003DMT400070003"/>
<evidence type="ECO:0000313" key="1">
    <source>
        <dbReference type="EnsemblPlants" id="PGSC0003DMT400070003"/>
    </source>
</evidence>
<sequence length="61" mass="7010">MAHVVVAQEGDNWAYIFLICRQSIVQNSCILLTMDPLLHHPSCTLVSINWFIKVFPPQKEN</sequence>